<dbReference type="KEGG" id="sus:Acid_5071"/>
<dbReference type="AlphaFoldDB" id="Q01WD9"/>
<gene>
    <name evidence="1" type="ordered locus">Acid_5071</name>
</gene>
<dbReference type="EMBL" id="CP000473">
    <property type="protein sequence ID" value="ABJ86026.1"/>
    <property type="molecule type" value="Genomic_DNA"/>
</dbReference>
<name>Q01WD9_SOLUE</name>
<accession>Q01WD9</accession>
<organism evidence="1">
    <name type="scientific">Solibacter usitatus (strain Ellin6076)</name>
    <dbReference type="NCBI Taxonomy" id="234267"/>
    <lineage>
        <taxon>Bacteria</taxon>
        <taxon>Pseudomonadati</taxon>
        <taxon>Acidobacteriota</taxon>
        <taxon>Terriglobia</taxon>
        <taxon>Bryobacterales</taxon>
        <taxon>Solibacteraceae</taxon>
        <taxon>Candidatus Solibacter</taxon>
    </lineage>
</organism>
<dbReference type="HOGENOM" id="CLU_2358210_0_0_0"/>
<protein>
    <submittedName>
        <fullName evidence="1">Uncharacterized protein</fullName>
    </submittedName>
</protein>
<proteinExistence type="predicted"/>
<sequence length="96" mass="10917">MDEELLKFSEDTRYQFLKVDLQVLATSLEMGMLELRRGNLEVARREAELVGRGIRTVERLLAGIAAERRGEVETGLAALKESYRDYEAKLGTDERA</sequence>
<dbReference type="InParanoid" id="Q01WD9"/>
<reference evidence="1" key="1">
    <citation type="submission" date="2006-10" db="EMBL/GenBank/DDBJ databases">
        <title>Complete sequence of Solibacter usitatus Ellin6076.</title>
        <authorList>
            <consortium name="US DOE Joint Genome Institute"/>
            <person name="Copeland A."/>
            <person name="Lucas S."/>
            <person name="Lapidus A."/>
            <person name="Barry K."/>
            <person name="Detter J.C."/>
            <person name="Glavina del Rio T."/>
            <person name="Hammon N."/>
            <person name="Israni S."/>
            <person name="Dalin E."/>
            <person name="Tice H."/>
            <person name="Pitluck S."/>
            <person name="Thompson L.S."/>
            <person name="Brettin T."/>
            <person name="Bruce D."/>
            <person name="Han C."/>
            <person name="Tapia R."/>
            <person name="Gilna P."/>
            <person name="Schmutz J."/>
            <person name="Larimer F."/>
            <person name="Land M."/>
            <person name="Hauser L."/>
            <person name="Kyrpides N."/>
            <person name="Mikhailova N."/>
            <person name="Janssen P.H."/>
            <person name="Kuske C.R."/>
            <person name="Richardson P."/>
        </authorList>
    </citation>
    <scope>NUCLEOTIDE SEQUENCE</scope>
    <source>
        <strain evidence="1">Ellin6076</strain>
    </source>
</reference>
<evidence type="ECO:0000313" key="1">
    <source>
        <dbReference type="EMBL" id="ABJ86026.1"/>
    </source>
</evidence>